<dbReference type="EMBL" id="JAPDRQ010000337">
    <property type="protein sequence ID" value="KAJ9650488.1"/>
    <property type="molecule type" value="Genomic_DNA"/>
</dbReference>
<accession>A0ACC2ZSL6</accession>
<reference evidence="1" key="1">
    <citation type="submission" date="2022-10" db="EMBL/GenBank/DDBJ databases">
        <title>Culturing micro-colonial fungi from biological soil crusts in the Mojave desert and describing Neophaeococcomyces mojavensis, and introducing the new genera and species Taxawa tesnikishii.</title>
        <authorList>
            <person name="Kurbessoian T."/>
            <person name="Stajich J.E."/>
        </authorList>
    </citation>
    <scope>NUCLEOTIDE SEQUENCE</scope>
    <source>
        <strain evidence="1">JES_112</strain>
    </source>
</reference>
<organism evidence="1 2">
    <name type="scientific">Neophaeococcomyces mojaviensis</name>
    <dbReference type="NCBI Taxonomy" id="3383035"/>
    <lineage>
        <taxon>Eukaryota</taxon>
        <taxon>Fungi</taxon>
        <taxon>Dikarya</taxon>
        <taxon>Ascomycota</taxon>
        <taxon>Pezizomycotina</taxon>
        <taxon>Eurotiomycetes</taxon>
        <taxon>Chaetothyriomycetidae</taxon>
        <taxon>Chaetothyriales</taxon>
        <taxon>Chaetothyriales incertae sedis</taxon>
        <taxon>Neophaeococcomyces</taxon>
    </lineage>
</organism>
<keyword evidence="2" id="KW-1185">Reference proteome</keyword>
<proteinExistence type="predicted"/>
<evidence type="ECO:0000313" key="1">
    <source>
        <dbReference type="EMBL" id="KAJ9650488.1"/>
    </source>
</evidence>
<comment type="caution">
    <text evidence="1">The sequence shown here is derived from an EMBL/GenBank/DDBJ whole genome shotgun (WGS) entry which is preliminary data.</text>
</comment>
<gene>
    <name evidence="1" type="ORF">H2198_010208</name>
</gene>
<protein>
    <submittedName>
        <fullName evidence="1">Uncharacterized protein</fullName>
    </submittedName>
</protein>
<dbReference type="Proteomes" id="UP001172386">
    <property type="component" value="Unassembled WGS sequence"/>
</dbReference>
<evidence type="ECO:0000313" key="2">
    <source>
        <dbReference type="Proteomes" id="UP001172386"/>
    </source>
</evidence>
<name>A0ACC2ZSL6_9EURO</name>
<sequence length="325" mass="37556">MYRRAYLWASDGTRLITDQQTATFAVKQIVDMMGKLMRSKAPLFEVDSRHQLSFVRRTTLGEAFLLSLKSDLGAISKHFPAHRHSPYCTLFKRFSAPVRFLFSGNKLFVEDVPRVNAAIEKMRAFAKGPALGGAMRNLRRCEHENGKASRELLLRLREGYSKLLAIRLDFGYYSNLSDKGRIFAQSVSLKEAQQHRDRLLSYLRRGPLSEHLAGYIWRLEYGLEKGHHYHVAIFYNGQALAKDISIADMIGHYWRQTVTKGRGMFFSCNKNKEMYERSGIGMVDRSDEEKWEAVHEALRYLTKQDLYLRFRPGPRIRTFGVGGPY</sequence>